<organism evidence="3 4">
    <name type="scientific">Leucosporidium creatinivorum</name>
    <dbReference type="NCBI Taxonomy" id="106004"/>
    <lineage>
        <taxon>Eukaryota</taxon>
        <taxon>Fungi</taxon>
        <taxon>Dikarya</taxon>
        <taxon>Basidiomycota</taxon>
        <taxon>Pucciniomycotina</taxon>
        <taxon>Microbotryomycetes</taxon>
        <taxon>Leucosporidiales</taxon>
        <taxon>Leucosporidium</taxon>
    </lineage>
</organism>
<dbReference type="EMBL" id="MCGR01000008">
    <property type="protein sequence ID" value="ORY88882.1"/>
    <property type="molecule type" value="Genomic_DNA"/>
</dbReference>
<feature type="domain" description="NADP-dependent oxidoreductase" evidence="2">
    <location>
        <begin position="24"/>
        <end position="340"/>
    </location>
</feature>
<evidence type="ECO:0000313" key="4">
    <source>
        <dbReference type="Proteomes" id="UP000193467"/>
    </source>
</evidence>
<dbReference type="Gene3D" id="3.20.20.100">
    <property type="entry name" value="NADP-dependent oxidoreductase domain"/>
    <property type="match status" value="1"/>
</dbReference>
<dbReference type="SUPFAM" id="SSF51430">
    <property type="entry name" value="NAD(P)-linked oxidoreductase"/>
    <property type="match status" value="1"/>
</dbReference>
<dbReference type="InParanoid" id="A0A1Y2FXT8"/>
<dbReference type="Proteomes" id="UP000193467">
    <property type="component" value="Unassembled WGS sequence"/>
</dbReference>
<evidence type="ECO:0000259" key="2">
    <source>
        <dbReference type="Pfam" id="PF00248"/>
    </source>
</evidence>
<keyword evidence="1" id="KW-0560">Oxidoreductase</keyword>
<proteinExistence type="predicted"/>
<dbReference type="PANTHER" id="PTHR43364">
    <property type="entry name" value="NADH-SPECIFIC METHYLGLYOXAL REDUCTASE-RELATED"/>
    <property type="match status" value="1"/>
</dbReference>
<dbReference type="GO" id="GO:0016491">
    <property type="term" value="F:oxidoreductase activity"/>
    <property type="evidence" value="ECO:0007669"/>
    <property type="project" value="UniProtKB-KW"/>
</dbReference>
<dbReference type="GO" id="GO:0005829">
    <property type="term" value="C:cytosol"/>
    <property type="evidence" value="ECO:0007669"/>
    <property type="project" value="UniProtKB-ARBA"/>
</dbReference>
<accession>A0A1Y2FXT8</accession>
<dbReference type="InterPro" id="IPR023210">
    <property type="entry name" value="NADP_OxRdtase_dom"/>
</dbReference>
<dbReference type="Pfam" id="PF00248">
    <property type="entry name" value="Aldo_ket_red"/>
    <property type="match status" value="1"/>
</dbReference>
<dbReference type="InterPro" id="IPR050523">
    <property type="entry name" value="AKR_Detox_Biosynth"/>
</dbReference>
<dbReference type="STRING" id="106004.A0A1Y2FXT8"/>
<dbReference type="CDD" id="cd19079">
    <property type="entry name" value="AKR_EcYajO-like"/>
    <property type="match status" value="1"/>
</dbReference>
<dbReference type="AlphaFoldDB" id="A0A1Y2FXT8"/>
<protein>
    <submittedName>
        <fullName evidence="3">Aldo keto reductase</fullName>
    </submittedName>
</protein>
<sequence>MSASLPSQVTYGRLGNSGLKVSNVILGCMSYGNKGWAPWLIDDEKEVIKHISTAWEAGINTFDTANVYSNGESEELLGKALKALSIPRSEVVILTKTFFTVSKDRLVHPHDIPDPNKSRDYVNNHGLSRKAIFESVAASLKRLDVEYIDVLQCHRFDYETPIEETMDALHDLVKSGVIRYIGMSSCWAHQFAAMQNYAKSKNQTMFISMQNFYNALYREEEREMLPTCKQYGVGAIPWSPLAKGTLTRPWSETSHRSSTDRIQESQFGDITPEHKAINEAVEKIAKARGYSMAQVAVAWILSNDTVAAPIVGSTKVESIKELAAATHIKLTEEEIKSISEPYKTRAVMGHA</sequence>
<keyword evidence="4" id="KW-1185">Reference proteome</keyword>
<name>A0A1Y2FXT8_9BASI</name>
<dbReference type="PANTHER" id="PTHR43364:SF4">
    <property type="entry name" value="NAD(P)-LINKED OXIDOREDUCTASE SUPERFAMILY PROTEIN"/>
    <property type="match status" value="1"/>
</dbReference>
<evidence type="ECO:0000256" key="1">
    <source>
        <dbReference type="ARBA" id="ARBA00023002"/>
    </source>
</evidence>
<comment type="caution">
    <text evidence="3">The sequence shown here is derived from an EMBL/GenBank/DDBJ whole genome shotgun (WGS) entry which is preliminary data.</text>
</comment>
<dbReference type="FunCoup" id="A0A1Y2FXT8">
    <property type="interactions" value="16"/>
</dbReference>
<dbReference type="OrthoDB" id="48988at2759"/>
<reference evidence="3 4" key="1">
    <citation type="submission" date="2016-07" db="EMBL/GenBank/DDBJ databases">
        <title>Pervasive Adenine N6-methylation of Active Genes in Fungi.</title>
        <authorList>
            <consortium name="DOE Joint Genome Institute"/>
            <person name="Mondo S.J."/>
            <person name="Dannebaum R.O."/>
            <person name="Kuo R.C."/>
            <person name="Labutti K."/>
            <person name="Haridas S."/>
            <person name="Kuo A."/>
            <person name="Salamov A."/>
            <person name="Ahrendt S.R."/>
            <person name="Lipzen A."/>
            <person name="Sullivan W."/>
            <person name="Andreopoulos W.B."/>
            <person name="Clum A."/>
            <person name="Lindquist E."/>
            <person name="Daum C."/>
            <person name="Ramamoorthy G.K."/>
            <person name="Gryganskyi A."/>
            <person name="Culley D."/>
            <person name="Magnuson J.K."/>
            <person name="James T.Y."/>
            <person name="O'Malley M.A."/>
            <person name="Stajich J.E."/>
            <person name="Spatafora J.W."/>
            <person name="Visel A."/>
            <person name="Grigoriev I.V."/>
        </authorList>
    </citation>
    <scope>NUCLEOTIDE SEQUENCE [LARGE SCALE GENOMIC DNA]</scope>
    <source>
        <strain evidence="3 4">62-1032</strain>
    </source>
</reference>
<evidence type="ECO:0000313" key="3">
    <source>
        <dbReference type="EMBL" id="ORY88882.1"/>
    </source>
</evidence>
<gene>
    <name evidence="3" type="ORF">BCR35DRAFT_276515</name>
</gene>
<dbReference type="FunFam" id="3.20.20.100:FF:000004">
    <property type="entry name" value="Oxidoreductase, aldo/keto reductase"/>
    <property type="match status" value="1"/>
</dbReference>
<dbReference type="InterPro" id="IPR036812">
    <property type="entry name" value="NAD(P)_OxRdtase_dom_sf"/>
</dbReference>